<dbReference type="PROSITE" id="PS51464">
    <property type="entry name" value="SIS"/>
    <property type="match status" value="1"/>
</dbReference>
<keyword evidence="3" id="KW-0804">Transcription</keyword>
<accession>A0AA42J0G4</accession>
<dbReference type="InterPro" id="IPR047640">
    <property type="entry name" value="RpiR-like"/>
</dbReference>
<evidence type="ECO:0000256" key="3">
    <source>
        <dbReference type="ARBA" id="ARBA00023163"/>
    </source>
</evidence>
<keyword evidence="2" id="KW-0238">DNA-binding</keyword>
<dbReference type="RefSeq" id="WP_053982520.1">
    <property type="nucleotide sequence ID" value="NZ_JAQIFT010000032.1"/>
</dbReference>
<dbReference type="CDD" id="cd05013">
    <property type="entry name" value="SIS_RpiR"/>
    <property type="match status" value="1"/>
</dbReference>
<dbReference type="InterPro" id="IPR001347">
    <property type="entry name" value="SIS_dom"/>
</dbReference>
<organism evidence="6 7">
    <name type="scientific">Holtiella tumoricola</name>
    <dbReference type="NCBI Taxonomy" id="3018743"/>
    <lineage>
        <taxon>Bacteria</taxon>
        <taxon>Bacillati</taxon>
        <taxon>Bacillota</taxon>
        <taxon>Clostridia</taxon>
        <taxon>Lachnospirales</taxon>
        <taxon>Cellulosilyticaceae</taxon>
        <taxon>Holtiella</taxon>
    </lineage>
</organism>
<gene>
    <name evidence="6" type="ORF">PBV87_07535</name>
</gene>
<evidence type="ECO:0000313" key="7">
    <source>
        <dbReference type="Proteomes" id="UP001169242"/>
    </source>
</evidence>
<dbReference type="GO" id="GO:0003677">
    <property type="term" value="F:DNA binding"/>
    <property type="evidence" value="ECO:0007669"/>
    <property type="project" value="UniProtKB-KW"/>
</dbReference>
<dbReference type="Gene3D" id="1.10.10.10">
    <property type="entry name" value="Winged helix-like DNA-binding domain superfamily/Winged helix DNA-binding domain"/>
    <property type="match status" value="1"/>
</dbReference>
<dbReference type="Pfam" id="PF01380">
    <property type="entry name" value="SIS"/>
    <property type="match status" value="1"/>
</dbReference>
<dbReference type="PROSITE" id="PS51071">
    <property type="entry name" value="HTH_RPIR"/>
    <property type="match status" value="1"/>
</dbReference>
<dbReference type="GO" id="GO:0003700">
    <property type="term" value="F:DNA-binding transcription factor activity"/>
    <property type="evidence" value="ECO:0007669"/>
    <property type="project" value="InterPro"/>
</dbReference>
<dbReference type="GO" id="GO:0097367">
    <property type="term" value="F:carbohydrate derivative binding"/>
    <property type="evidence" value="ECO:0007669"/>
    <property type="project" value="InterPro"/>
</dbReference>
<evidence type="ECO:0000259" key="4">
    <source>
        <dbReference type="PROSITE" id="PS51071"/>
    </source>
</evidence>
<dbReference type="SUPFAM" id="SSF53697">
    <property type="entry name" value="SIS domain"/>
    <property type="match status" value="1"/>
</dbReference>
<evidence type="ECO:0000256" key="2">
    <source>
        <dbReference type="ARBA" id="ARBA00023125"/>
    </source>
</evidence>
<dbReference type="InterPro" id="IPR009057">
    <property type="entry name" value="Homeodomain-like_sf"/>
</dbReference>
<name>A0AA42J0G4_9FIRM</name>
<dbReference type="GO" id="GO:1901135">
    <property type="term" value="P:carbohydrate derivative metabolic process"/>
    <property type="evidence" value="ECO:0007669"/>
    <property type="project" value="InterPro"/>
</dbReference>
<evidence type="ECO:0000313" key="6">
    <source>
        <dbReference type="EMBL" id="MDA3731329.1"/>
    </source>
</evidence>
<dbReference type="InterPro" id="IPR035472">
    <property type="entry name" value="RpiR-like_SIS"/>
</dbReference>
<dbReference type="AlphaFoldDB" id="A0AA42J0G4"/>
<dbReference type="PANTHER" id="PTHR30514:SF1">
    <property type="entry name" value="HTH-TYPE TRANSCRIPTIONAL REGULATOR HEXR-RELATED"/>
    <property type="match status" value="1"/>
</dbReference>
<dbReference type="InterPro" id="IPR000281">
    <property type="entry name" value="HTH_RpiR"/>
</dbReference>
<sequence length="284" mass="31677">MNCLVKIRQIYEAFTTSEKKIADIIIKTPENAVGLTTNELAKYSETSPASVVRFAKKIGYSSYGEMKIELARNIEAETRPEIGTLLQSDDSLEIISKKIVNNIKLTLEDTLELIDFTNINQAVEKIKEADTVYLFGVGASSIVAQDLQQKLVRINKKCIFYMDYHLGLAGSLHIRPDDAVIAFSYKGNTKEVNEAVQQAKANGATCIGVTECLMNPLHPLVDILITLPKTEQEVRIGAVLSRYTQLMIVDILFTGVAKENLDATQEYLVRTRQLIDTLKKKPGY</sequence>
<dbReference type="SUPFAM" id="SSF46689">
    <property type="entry name" value="Homeodomain-like"/>
    <property type="match status" value="1"/>
</dbReference>
<dbReference type="Gene3D" id="3.40.50.10490">
    <property type="entry name" value="Glucose-6-phosphate isomerase like protein, domain 1"/>
    <property type="match status" value="1"/>
</dbReference>
<dbReference type="Pfam" id="PF01418">
    <property type="entry name" value="HTH_6"/>
    <property type="match status" value="1"/>
</dbReference>
<comment type="caution">
    <text evidence="6">The sequence shown here is derived from an EMBL/GenBank/DDBJ whole genome shotgun (WGS) entry which is preliminary data.</text>
</comment>
<dbReference type="PANTHER" id="PTHR30514">
    <property type="entry name" value="GLUCOKINASE"/>
    <property type="match status" value="1"/>
</dbReference>
<keyword evidence="1" id="KW-0805">Transcription regulation</keyword>
<feature type="domain" description="SIS" evidence="5">
    <location>
        <begin position="122"/>
        <end position="262"/>
    </location>
</feature>
<proteinExistence type="predicted"/>
<evidence type="ECO:0000259" key="5">
    <source>
        <dbReference type="PROSITE" id="PS51464"/>
    </source>
</evidence>
<dbReference type="EMBL" id="JAQIFT010000032">
    <property type="protein sequence ID" value="MDA3731329.1"/>
    <property type="molecule type" value="Genomic_DNA"/>
</dbReference>
<dbReference type="InterPro" id="IPR036388">
    <property type="entry name" value="WH-like_DNA-bd_sf"/>
</dbReference>
<dbReference type="InterPro" id="IPR046348">
    <property type="entry name" value="SIS_dom_sf"/>
</dbReference>
<feature type="domain" description="HTH rpiR-type" evidence="4">
    <location>
        <begin position="1"/>
        <end position="77"/>
    </location>
</feature>
<protein>
    <submittedName>
        <fullName evidence="6">MurR/RpiR family transcriptional regulator</fullName>
    </submittedName>
</protein>
<evidence type="ECO:0000256" key="1">
    <source>
        <dbReference type="ARBA" id="ARBA00023015"/>
    </source>
</evidence>
<reference evidence="6" key="1">
    <citation type="journal article" date="2023" name="Int. J. Syst. Evol. Microbiol.">
        <title>&lt;i&gt;Holtiella tumoricola&lt;/i&gt; gen. nov. sp. nov., isolated from a human clinical sample.</title>
        <authorList>
            <person name="Allen-Vercoe E."/>
            <person name="Daigneault M.C."/>
            <person name="Vancuren S.J."/>
            <person name="Cochrane K."/>
            <person name="O'Neal L.L."/>
            <person name="Sankaranarayanan K."/>
            <person name="Lawson P.A."/>
        </authorList>
    </citation>
    <scope>NUCLEOTIDE SEQUENCE</scope>
    <source>
        <strain evidence="6">CC70A</strain>
    </source>
</reference>
<dbReference type="Proteomes" id="UP001169242">
    <property type="component" value="Unassembled WGS sequence"/>
</dbReference>
<keyword evidence="7" id="KW-1185">Reference proteome</keyword>